<proteinExistence type="predicted"/>
<dbReference type="PROSITE" id="PS51257">
    <property type="entry name" value="PROKAR_LIPOPROTEIN"/>
    <property type="match status" value="1"/>
</dbReference>
<evidence type="ECO:0000313" key="1">
    <source>
        <dbReference type="EMBL" id="NHF61403.1"/>
    </source>
</evidence>
<gene>
    <name evidence="1" type="ORF">FK220_018765</name>
</gene>
<organism evidence="1 2">
    <name type="scientific">Pelagihabitans pacificus</name>
    <dbReference type="NCBI Taxonomy" id="2696054"/>
    <lineage>
        <taxon>Bacteria</taxon>
        <taxon>Pseudomonadati</taxon>
        <taxon>Bacteroidota</taxon>
        <taxon>Flavobacteriia</taxon>
        <taxon>Flavobacteriales</taxon>
        <taxon>Flavobacteriaceae</taxon>
        <taxon>Pelagihabitans</taxon>
    </lineage>
</organism>
<reference evidence="1" key="1">
    <citation type="submission" date="2019-07" db="EMBL/GenBank/DDBJ databases">
        <authorList>
            <person name="De-Chao Zhang Q."/>
        </authorList>
    </citation>
    <scope>NUCLEOTIDE SEQUENCE</scope>
    <source>
        <strain evidence="1">TP-CH-4</strain>
    </source>
</reference>
<accession>A0A967AWD4</accession>
<sequence>MKHAYSNQCRRSGYGPSYLLVIPVLFLIFGCASSRQGQGASPTEEADELVRVANDDHNNIQSVPVVGPAPVNPIMDTSEVLEVATVEPEALPEPKTVKPLSAVAAKIVENYENSQNKKPGGHCLAASKSRFQKAYEAIHGHSMYRDLPSDIASNYYSPSQVFDHLYASTFGRHQGWRTLPRKYRGRGGAGAIAYAGMGDLVDWFGIWSGELRPGAVMQVWKRNDDYKKVIRGIRGKDFDPFGHSFIFLRYERDDNGKIIGIRIADQGYQSYRPLVPEDYEVWWAANLTI</sequence>
<dbReference type="AlphaFoldDB" id="A0A967AWD4"/>
<dbReference type="EMBL" id="VIKU02000008">
    <property type="protein sequence ID" value="NHF61403.1"/>
    <property type="molecule type" value="Genomic_DNA"/>
</dbReference>
<reference evidence="1" key="2">
    <citation type="submission" date="2020-03" db="EMBL/GenBank/DDBJ databases">
        <title>Flavobacteriaceae bacterium strain TP-CH-4, a member of the family Flavobacteriaceae isolated from a deep-sea seamount.</title>
        <authorList>
            <person name="Zhang D.-C."/>
        </authorList>
    </citation>
    <scope>NUCLEOTIDE SEQUENCE</scope>
    <source>
        <strain evidence="1">TP-CH-4</strain>
    </source>
</reference>
<dbReference type="RefSeq" id="WP_152575904.1">
    <property type="nucleotide sequence ID" value="NZ_VIKU02000008.1"/>
</dbReference>
<comment type="caution">
    <text evidence="1">The sequence shown here is derived from an EMBL/GenBank/DDBJ whole genome shotgun (WGS) entry which is preliminary data.</text>
</comment>
<dbReference type="Proteomes" id="UP000707206">
    <property type="component" value="Unassembled WGS sequence"/>
</dbReference>
<name>A0A967AWD4_9FLAO</name>
<protein>
    <submittedName>
        <fullName evidence="1">Uncharacterized protein</fullName>
    </submittedName>
</protein>
<evidence type="ECO:0000313" key="2">
    <source>
        <dbReference type="Proteomes" id="UP000707206"/>
    </source>
</evidence>
<keyword evidence="2" id="KW-1185">Reference proteome</keyword>